<dbReference type="Proteomes" id="UP000245449">
    <property type="component" value="Unassembled WGS sequence"/>
</dbReference>
<organism evidence="5 6">
    <name type="scientific">Flavobacterium psychrotolerans</name>
    <dbReference type="NCBI Taxonomy" id="2169410"/>
    <lineage>
        <taxon>Bacteria</taxon>
        <taxon>Pseudomonadati</taxon>
        <taxon>Bacteroidota</taxon>
        <taxon>Flavobacteriia</taxon>
        <taxon>Flavobacteriales</taxon>
        <taxon>Flavobacteriaceae</taxon>
        <taxon>Flavobacterium</taxon>
    </lineage>
</organism>
<evidence type="ECO:0008006" key="7">
    <source>
        <dbReference type="Google" id="ProtNLM"/>
    </source>
</evidence>
<reference evidence="5 6" key="1">
    <citation type="submission" date="2018-04" db="EMBL/GenBank/DDBJ databases">
        <title>Flavobacterium sp. nov., isolated from glacier ice.</title>
        <authorList>
            <person name="Liu Q."/>
            <person name="Xin Y.-H."/>
        </authorList>
    </citation>
    <scope>NUCLEOTIDE SEQUENCE [LARGE SCALE GENOMIC DNA]</scope>
    <source>
        <strain evidence="5 6">RB1R5</strain>
    </source>
</reference>
<evidence type="ECO:0000256" key="2">
    <source>
        <dbReference type="SAM" id="SignalP"/>
    </source>
</evidence>
<dbReference type="SUPFAM" id="SSF51445">
    <property type="entry name" value="(Trans)glycosidases"/>
    <property type="match status" value="1"/>
</dbReference>
<dbReference type="NCBIfam" id="TIGR04183">
    <property type="entry name" value="Por_Secre_tail"/>
    <property type="match status" value="1"/>
</dbReference>
<accession>A0A2U1JQ82</accession>
<comment type="caution">
    <text evidence="5">The sequence shown here is derived from an EMBL/GenBank/DDBJ whole genome shotgun (WGS) entry which is preliminary data.</text>
</comment>
<dbReference type="InterPro" id="IPR017853">
    <property type="entry name" value="GH"/>
</dbReference>
<dbReference type="Gene3D" id="3.20.20.80">
    <property type="entry name" value="Glycosidases"/>
    <property type="match status" value="1"/>
</dbReference>
<evidence type="ECO:0000313" key="5">
    <source>
        <dbReference type="EMBL" id="PWA07327.1"/>
    </source>
</evidence>
<evidence type="ECO:0000259" key="4">
    <source>
        <dbReference type="Pfam" id="PF22848"/>
    </source>
</evidence>
<feature type="chain" id="PRO_5015446705" description="Secretion system C-terminal sorting domain-containing protein" evidence="2">
    <location>
        <begin position="19"/>
        <end position="610"/>
    </location>
</feature>
<dbReference type="EMBL" id="QCZI01000001">
    <property type="protein sequence ID" value="PWA07327.1"/>
    <property type="molecule type" value="Genomic_DNA"/>
</dbReference>
<evidence type="ECO:0000259" key="3">
    <source>
        <dbReference type="Pfam" id="PF18962"/>
    </source>
</evidence>
<evidence type="ECO:0000256" key="1">
    <source>
        <dbReference type="ARBA" id="ARBA00022729"/>
    </source>
</evidence>
<gene>
    <name evidence="5" type="ORF">DB895_00980</name>
</gene>
<protein>
    <recommendedName>
        <fullName evidence="7">Secretion system C-terminal sorting domain-containing protein</fullName>
    </recommendedName>
</protein>
<dbReference type="GO" id="GO:0000272">
    <property type="term" value="P:polysaccharide catabolic process"/>
    <property type="evidence" value="ECO:0007669"/>
    <property type="project" value="InterPro"/>
</dbReference>
<dbReference type="InterPro" id="IPR026444">
    <property type="entry name" value="Secre_tail"/>
</dbReference>
<dbReference type="InterPro" id="IPR055235">
    <property type="entry name" value="ASD1_cat"/>
</dbReference>
<keyword evidence="1 2" id="KW-0732">Signal</keyword>
<dbReference type="AlphaFoldDB" id="A0A2U1JQ82"/>
<dbReference type="OrthoDB" id="9758333at2"/>
<proteinExistence type="predicted"/>
<keyword evidence="6" id="KW-1185">Reference proteome</keyword>
<feature type="domain" description="Alpha-L-arabinofuranosidase 1 catalytic" evidence="4">
    <location>
        <begin position="83"/>
        <end position="273"/>
    </location>
</feature>
<dbReference type="PANTHER" id="PTHR43576:SF3">
    <property type="entry name" value="ALPHA-L-ARABINOFURANOSIDASE C"/>
    <property type="match status" value="1"/>
</dbReference>
<feature type="domain" description="Secretion system C-terminal sorting" evidence="3">
    <location>
        <begin position="538"/>
        <end position="606"/>
    </location>
</feature>
<evidence type="ECO:0000313" key="6">
    <source>
        <dbReference type="Proteomes" id="UP000245449"/>
    </source>
</evidence>
<dbReference type="GO" id="GO:0004553">
    <property type="term" value="F:hydrolase activity, hydrolyzing O-glycosyl compounds"/>
    <property type="evidence" value="ECO:0007669"/>
    <property type="project" value="InterPro"/>
</dbReference>
<name>A0A2U1JQ82_9FLAO</name>
<feature type="signal peptide" evidence="2">
    <location>
        <begin position="1"/>
        <end position="18"/>
    </location>
</feature>
<dbReference type="PANTHER" id="PTHR43576">
    <property type="entry name" value="ALPHA-L-ARABINOFURANOSIDASE C-RELATED"/>
    <property type="match status" value="1"/>
</dbReference>
<dbReference type="Pfam" id="PF22848">
    <property type="entry name" value="ASD1_dom"/>
    <property type="match status" value="1"/>
</dbReference>
<sequence>MKKALLISLIISTSVSFAQIATTTIPNINTTVMDNTPLLFGITFDARTSMTGNANYGQIGYYNTDGTIIPAVGAVFNDFPMTTLRYPANAVSFGFDWKKSVGPVGSRQNQPATLLGALGGAQPLNFGFDEFMAMTAAKGVSGADIQIMVQIYDKTSIGLNATQTSMAITDPVGTNADWVEYCNAPNDGSNPGGGTDWAAQRAANGHPIPYGIKIWNIANEPWAAGEYGSSAASCNSFLAYVTSIIDAMLAIDPTLHITLPTTGNATNTTSWANALFNSTLVAQHKIYGVSQHYFITEKVSGGVIQTGVAAVQNNINALISYATTKGVKVLIGDYAHSIPTSPPTTHNDANENLAMQWQGANMEADFLIMISQKSNIDRVNFWAYGMPYGVWHPIRINSAGNYTLMPAADIYKKLVPAFLNKSLAVTTASPAASDGNVYAVRSGAFISTDASKLNFIAVNRDKLNTVPYLPTVPIGYTLSTARLITATSLQAESFSEDIVTADGTGNYAMPALSILILEYVNVPLSVKENISETNTMTLYPNPANDSVTLKSNTSKDLEIKIYNTLGQLVKTESLKENNPTMNVVSLKTGTYMVTIKSKELTINRTLLINR</sequence>
<dbReference type="Pfam" id="PF18962">
    <property type="entry name" value="Por_Secre_tail"/>
    <property type="match status" value="1"/>
</dbReference>